<name>A0ABQ9GVB9_9NEOP</name>
<proteinExistence type="predicted"/>
<dbReference type="EMBL" id="JARBHB010000009">
    <property type="protein sequence ID" value="KAJ8875948.1"/>
    <property type="molecule type" value="Genomic_DNA"/>
</dbReference>
<gene>
    <name evidence="1" type="ORF">PR048_023856</name>
</gene>
<reference evidence="1 2" key="1">
    <citation type="submission" date="2023-02" db="EMBL/GenBank/DDBJ databases">
        <title>LHISI_Scaffold_Assembly.</title>
        <authorList>
            <person name="Stuart O.P."/>
            <person name="Cleave R."/>
            <person name="Magrath M.J.L."/>
            <person name="Mikheyev A.S."/>
        </authorList>
    </citation>
    <scope>NUCLEOTIDE SEQUENCE [LARGE SCALE GENOMIC DNA]</scope>
    <source>
        <strain evidence="1">Daus_M_001</strain>
        <tissue evidence="1">Leg muscle</tissue>
    </source>
</reference>
<protein>
    <submittedName>
        <fullName evidence="1">Uncharacterized protein</fullName>
    </submittedName>
</protein>
<evidence type="ECO:0000313" key="1">
    <source>
        <dbReference type="EMBL" id="KAJ8875948.1"/>
    </source>
</evidence>
<organism evidence="1 2">
    <name type="scientific">Dryococelus australis</name>
    <dbReference type="NCBI Taxonomy" id="614101"/>
    <lineage>
        <taxon>Eukaryota</taxon>
        <taxon>Metazoa</taxon>
        <taxon>Ecdysozoa</taxon>
        <taxon>Arthropoda</taxon>
        <taxon>Hexapoda</taxon>
        <taxon>Insecta</taxon>
        <taxon>Pterygota</taxon>
        <taxon>Neoptera</taxon>
        <taxon>Polyneoptera</taxon>
        <taxon>Phasmatodea</taxon>
        <taxon>Verophasmatodea</taxon>
        <taxon>Anareolatae</taxon>
        <taxon>Phasmatidae</taxon>
        <taxon>Eurycanthinae</taxon>
        <taxon>Dryococelus</taxon>
    </lineage>
</organism>
<evidence type="ECO:0000313" key="2">
    <source>
        <dbReference type="Proteomes" id="UP001159363"/>
    </source>
</evidence>
<dbReference type="Proteomes" id="UP001159363">
    <property type="component" value="Chromosome 8"/>
</dbReference>
<accession>A0ABQ9GVB9</accession>
<keyword evidence="2" id="KW-1185">Reference proteome</keyword>
<sequence>MKSQARINTEKLLKARTPVRANFTKTHKAVMAETDTDKRFGAQLKDVDEKILELLLDDKDDSAYITEYDKIQEYDDRLDEAH</sequence>
<comment type="caution">
    <text evidence="1">The sequence shown here is derived from an EMBL/GenBank/DDBJ whole genome shotgun (WGS) entry which is preliminary data.</text>
</comment>